<dbReference type="InterPro" id="IPR003661">
    <property type="entry name" value="HisK_dim/P_dom"/>
</dbReference>
<dbReference type="SUPFAM" id="SSF47384">
    <property type="entry name" value="Homodimeric domain of signal transducing histidine kinase"/>
    <property type="match status" value="1"/>
</dbReference>
<dbReference type="SMART" id="SM00304">
    <property type="entry name" value="HAMP"/>
    <property type="match status" value="1"/>
</dbReference>
<dbReference type="InterPro" id="IPR050428">
    <property type="entry name" value="TCS_sensor_his_kinase"/>
</dbReference>
<feature type="domain" description="HAMP" evidence="14">
    <location>
        <begin position="207"/>
        <end position="259"/>
    </location>
</feature>
<comment type="catalytic activity">
    <reaction evidence="1">
        <text>ATP + protein L-histidine = ADP + protein N-phospho-L-histidine.</text>
        <dbReference type="EC" id="2.7.13.3"/>
    </reaction>
</comment>
<dbReference type="RefSeq" id="WP_253869220.1">
    <property type="nucleotide sequence ID" value="NZ_BAABHM010000035.1"/>
</dbReference>
<keyword evidence="8 12" id="KW-1133">Transmembrane helix</keyword>
<evidence type="ECO:0000256" key="4">
    <source>
        <dbReference type="ARBA" id="ARBA00022553"/>
    </source>
</evidence>
<dbReference type="PROSITE" id="PS50885">
    <property type="entry name" value="HAMP"/>
    <property type="match status" value="1"/>
</dbReference>
<dbReference type="InterPro" id="IPR003660">
    <property type="entry name" value="HAMP_dom"/>
</dbReference>
<evidence type="ECO:0000256" key="2">
    <source>
        <dbReference type="ARBA" id="ARBA00004236"/>
    </source>
</evidence>
<dbReference type="SMART" id="SM00387">
    <property type="entry name" value="HATPase_c"/>
    <property type="match status" value="1"/>
</dbReference>
<keyword evidence="16" id="KW-1185">Reference proteome</keyword>
<evidence type="ECO:0000313" key="15">
    <source>
        <dbReference type="EMBL" id="GAA4720795.1"/>
    </source>
</evidence>
<evidence type="ECO:0000256" key="8">
    <source>
        <dbReference type="ARBA" id="ARBA00022989"/>
    </source>
</evidence>
<dbReference type="PRINTS" id="PR00344">
    <property type="entry name" value="BCTRLSENSOR"/>
</dbReference>
<proteinExistence type="predicted"/>
<feature type="domain" description="Histidine kinase" evidence="13">
    <location>
        <begin position="274"/>
        <end position="484"/>
    </location>
</feature>
<evidence type="ECO:0000256" key="3">
    <source>
        <dbReference type="ARBA" id="ARBA00012438"/>
    </source>
</evidence>
<dbReference type="InterPro" id="IPR004358">
    <property type="entry name" value="Sig_transdc_His_kin-like_C"/>
</dbReference>
<feature type="region of interest" description="Disordered" evidence="11">
    <location>
        <begin position="479"/>
        <end position="506"/>
    </location>
</feature>
<dbReference type="Pfam" id="PF02518">
    <property type="entry name" value="HATPase_c"/>
    <property type="match status" value="1"/>
</dbReference>
<evidence type="ECO:0000256" key="9">
    <source>
        <dbReference type="ARBA" id="ARBA00023012"/>
    </source>
</evidence>
<comment type="subcellular location">
    <subcellularLocation>
        <location evidence="2">Cell membrane</location>
    </subcellularLocation>
</comment>
<feature type="compositionally biased region" description="Basic and acidic residues" evidence="11">
    <location>
        <begin position="482"/>
        <end position="500"/>
    </location>
</feature>
<evidence type="ECO:0000256" key="10">
    <source>
        <dbReference type="ARBA" id="ARBA00023136"/>
    </source>
</evidence>
<evidence type="ECO:0000259" key="14">
    <source>
        <dbReference type="PROSITE" id="PS50885"/>
    </source>
</evidence>
<organism evidence="15 16">
    <name type="scientific">Promicromonospora umidemergens</name>
    <dbReference type="NCBI Taxonomy" id="629679"/>
    <lineage>
        <taxon>Bacteria</taxon>
        <taxon>Bacillati</taxon>
        <taxon>Actinomycetota</taxon>
        <taxon>Actinomycetes</taxon>
        <taxon>Micrococcales</taxon>
        <taxon>Promicromonosporaceae</taxon>
        <taxon>Promicromonospora</taxon>
    </lineage>
</organism>
<evidence type="ECO:0000256" key="1">
    <source>
        <dbReference type="ARBA" id="ARBA00000085"/>
    </source>
</evidence>
<evidence type="ECO:0000313" key="16">
    <source>
        <dbReference type="Proteomes" id="UP001500843"/>
    </source>
</evidence>
<dbReference type="InterPro" id="IPR036890">
    <property type="entry name" value="HATPase_C_sf"/>
</dbReference>
<evidence type="ECO:0000256" key="6">
    <source>
        <dbReference type="ARBA" id="ARBA00022692"/>
    </source>
</evidence>
<keyword evidence="7 15" id="KW-0418">Kinase</keyword>
<dbReference type="CDD" id="cd00082">
    <property type="entry name" value="HisKA"/>
    <property type="match status" value="1"/>
</dbReference>
<dbReference type="Gene3D" id="6.10.340.10">
    <property type="match status" value="1"/>
</dbReference>
<feature type="transmembrane region" description="Helical" evidence="12">
    <location>
        <begin position="183"/>
        <end position="205"/>
    </location>
</feature>
<gene>
    <name evidence="15" type="ORF">GCM10023198_50940</name>
</gene>
<dbReference type="PROSITE" id="PS50109">
    <property type="entry name" value="HIS_KIN"/>
    <property type="match status" value="1"/>
</dbReference>
<dbReference type="Proteomes" id="UP001500843">
    <property type="component" value="Unassembled WGS sequence"/>
</dbReference>
<keyword evidence="4" id="KW-0597">Phosphoprotein</keyword>
<dbReference type="InterPro" id="IPR005467">
    <property type="entry name" value="His_kinase_dom"/>
</dbReference>
<keyword evidence="10 12" id="KW-0472">Membrane</keyword>
<evidence type="ECO:0000259" key="13">
    <source>
        <dbReference type="PROSITE" id="PS50109"/>
    </source>
</evidence>
<dbReference type="SUPFAM" id="SSF55874">
    <property type="entry name" value="ATPase domain of HSP90 chaperone/DNA topoisomerase II/histidine kinase"/>
    <property type="match status" value="1"/>
</dbReference>
<dbReference type="EMBL" id="BAABHM010000035">
    <property type="protein sequence ID" value="GAA4720795.1"/>
    <property type="molecule type" value="Genomic_DNA"/>
</dbReference>
<keyword evidence="6 12" id="KW-0812">Transmembrane</keyword>
<dbReference type="SMART" id="SM00388">
    <property type="entry name" value="HisKA"/>
    <property type="match status" value="1"/>
</dbReference>
<evidence type="ECO:0000256" key="5">
    <source>
        <dbReference type="ARBA" id="ARBA00022679"/>
    </source>
</evidence>
<sequence length="506" mass="54879">MRSGDLPSRRRRPPWRPPRSWWPRNLRARVILAFVVVAMVAATAASAAGYVAARASLVDETQRRAADSVRGQISRLAPEVEYPPDQEALDRLRTSLGENSLVTFEGLTAASGCALNLISDETRAAVAEGDRFTVQRVVDASGPKLVLATPILLTDVDGRQRDSGVEVYVVQDLAPTQAQLDRWTRIVVLTIAGALPLAVVLALLVSRSVLRPIQRLGHSANQLAAGNLSIRLTPSGRDELADLATTFNRTAAALERSVGELRHREAEARRFVADVSHELRTPIMALTSIMEMVEADARDRSPDDRELATMAVDRTRKLARLAEDLLELSRLDAGAVALRRELVDVAHVVADTVRTRGWDDDVDLVPTEPVLAQVDVRRLDISVANLVGNALRHGRPPVVVEVRTEADDVLVVVTDHGPGLPDDVDADQLFARFFKADSARAASDGSGLGLSITLVNAQLHGGTVSARTSEEAGAQFVLRLPRHLETEPGPDDGRRGRQDGETDEQA</sequence>
<accession>A0ABP8Y532</accession>
<dbReference type="GO" id="GO:0016301">
    <property type="term" value="F:kinase activity"/>
    <property type="evidence" value="ECO:0007669"/>
    <property type="project" value="UniProtKB-KW"/>
</dbReference>
<dbReference type="SUPFAM" id="SSF158472">
    <property type="entry name" value="HAMP domain-like"/>
    <property type="match status" value="1"/>
</dbReference>
<dbReference type="PANTHER" id="PTHR45436:SF5">
    <property type="entry name" value="SENSOR HISTIDINE KINASE TRCS"/>
    <property type="match status" value="1"/>
</dbReference>
<dbReference type="Gene3D" id="3.30.565.10">
    <property type="entry name" value="Histidine kinase-like ATPase, C-terminal domain"/>
    <property type="match status" value="1"/>
</dbReference>
<dbReference type="InterPro" id="IPR003594">
    <property type="entry name" value="HATPase_dom"/>
</dbReference>
<dbReference type="Pfam" id="PF00672">
    <property type="entry name" value="HAMP"/>
    <property type="match status" value="1"/>
</dbReference>
<dbReference type="CDD" id="cd06225">
    <property type="entry name" value="HAMP"/>
    <property type="match status" value="1"/>
</dbReference>
<comment type="caution">
    <text evidence="15">The sequence shown here is derived from an EMBL/GenBank/DDBJ whole genome shotgun (WGS) entry which is preliminary data.</text>
</comment>
<evidence type="ECO:0000256" key="12">
    <source>
        <dbReference type="SAM" id="Phobius"/>
    </source>
</evidence>
<reference evidence="16" key="1">
    <citation type="journal article" date="2019" name="Int. J. Syst. Evol. Microbiol.">
        <title>The Global Catalogue of Microorganisms (GCM) 10K type strain sequencing project: providing services to taxonomists for standard genome sequencing and annotation.</title>
        <authorList>
            <consortium name="The Broad Institute Genomics Platform"/>
            <consortium name="The Broad Institute Genome Sequencing Center for Infectious Disease"/>
            <person name="Wu L."/>
            <person name="Ma J."/>
        </authorList>
    </citation>
    <scope>NUCLEOTIDE SEQUENCE [LARGE SCALE GENOMIC DNA]</scope>
    <source>
        <strain evidence="16">JCM 17975</strain>
    </source>
</reference>
<keyword evidence="9" id="KW-0902">Two-component regulatory system</keyword>
<dbReference type="PANTHER" id="PTHR45436">
    <property type="entry name" value="SENSOR HISTIDINE KINASE YKOH"/>
    <property type="match status" value="1"/>
</dbReference>
<evidence type="ECO:0000256" key="11">
    <source>
        <dbReference type="SAM" id="MobiDB-lite"/>
    </source>
</evidence>
<dbReference type="Gene3D" id="1.10.287.130">
    <property type="match status" value="1"/>
</dbReference>
<dbReference type="InterPro" id="IPR036097">
    <property type="entry name" value="HisK_dim/P_sf"/>
</dbReference>
<name>A0ABP8Y532_9MICO</name>
<evidence type="ECO:0000256" key="7">
    <source>
        <dbReference type="ARBA" id="ARBA00022777"/>
    </source>
</evidence>
<dbReference type="EC" id="2.7.13.3" evidence="3"/>
<dbReference type="Pfam" id="PF00512">
    <property type="entry name" value="HisKA"/>
    <property type="match status" value="1"/>
</dbReference>
<protein>
    <recommendedName>
        <fullName evidence="3">histidine kinase</fullName>
        <ecNumber evidence="3">2.7.13.3</ecNumber>
    </recommendedName>
</protein>
<keyword evidence="5" id="KW-0808">Transferase</keyword>